<evidence type="ECO:0000313" key="2">
    <source>
        <dbReference type="Proteomes" id="UP000295558"/>
    </source>
</evidence>
<keyword evidence="2" id="KW-1185">Reference proteome</keyword>
<accession>A0A4V3DPZ2</accession>
<comment type="caution">
    <text evidence="1">The sequence shown here is derived from an EMBL/GenBank/DDBJ whole genome shotgun (WGS) entry which is preliminary data.</text>
</comment>
<dbReference type="STRING" id="1265846.PROCOU_01547"/>
<evidence type="ECO:0000313" key="1">
    <source>
        <dbReference type="EMBL" id="TDR54206.1"/>
    </source>
</evidence>
<dbReference type="RefSeq" id="WP_036069168.1">
    <property type="nucleotide sequence ID" value="NZ_SNZK01000003.1"/>
</dbReference>
<dbReference type="OrthoDB" id="2367316at2"/>
<protein>
    <submittedName>
        <fullName evidence="1">Uncharacterized protein</fullName>
    </submittedName>
</protein>
<dbReference type="EMBL" id="SNZK01000003">
    <property type="protein sequence ID" value="TDR54206.1"/>
    <property type="molecule type" value="Genomic_DNA"/>
</dbReference>
<dbReference type="Proteomes" id="UP000295558">
    <property type="component" value="Unassembled WGS sequence"/>
</dbReference>
<reference evidence="1 2" key="1">
    <citation type="submission" date="2019-03" db="EMBL/GenBank/DDBJ databases">
        <title>Genomic Encyclopedia of Type Strains, Phase III (KMG-III): the genomes of soil and plant-associated and newly described type strains.</title>
        <authorList>
            <person name="Whitman W."/>
        </authorList>
    </citation>
    <scope>NUCLEOTIDE SEQUENCE [LARGE SCALE GENOMIC DNA]</scope>
    <source>
        <strain evidence="1 2">CECT 7972</strain>
    </source>
</reference>
<name>A0A4V3DPZ2_9LIST</name>
<dbReference type="AlphaFoldDB" id="A0A4V3DPZ2"/>
<organism evidence="1 2">
    <name type="scientific">Listeria rocourtiae</name>
    <dbReference type="NCBI Taxonomy" id="647910"/>
    <lineage>
        <taxon>Bacteria</taxon>
        <taxon>Bacillati</taxon>
        <taxon>Bacillota</taxon>
        <taxon>Bacilli</taxon>
        <taxon>Bacillales</taxon>
        <taxon>Listeriaceae</taxon>
        <taxon>Listeria</taxon>
    </lineage>
</organism>
<gene>
    <name evidence="1" type="ORF">DFP96_103307</name>
</gene>
<sequence length="115" mass="13314">MAKGISGEDFNKADDANKAKLVQVVSDWSIINGWNKDSLHEMIKWLVQEKKVLDMLGYEKFVLGAKKKESDRNFMIQALSKSENKPITFYEDMEDEEIETRYEAIVINEATDYSK</sequence>
<proteinExistence type="predicted"/>